<gene>
    <name evidence="13" type="primary">HEM14</name>
    <name evidence="13" type="ORF">SLS59_004904</name>
</gene>
<keyword evidence="14" id="KW-1185">Reference proteome</keyword>
<keyword evidence="7 11" id="KW-0560">Oxidoreductase</keyword>
<comment type="similarity">
    <text evidence="3 11">Belongs to the protoporphyrinogen/coproporphyrinogen oxidase family. Protoporphyrinogen oxidase subfamily.</text>
</comment>
<dbReference type="SUPFAM" id="SSF51905">
    <property type="entry name" value="FAD/NAD(P)-binding domain"/>
    <property type="match status" value="1"/>
</dbReference>
<dbReference type="InterPro" id="IPR004572">
    <property type="entry name" value="Protoporphyrinogen_oxidase"/>
</dbReference>
<proteinExistence type="inferred from homology"/>
<keyword evidence="8 11" id="KW-0350">Heme biosynthesis</keyword>
<keyword evidence="5 11" id="KW-0285">Flavoprotein</keyword>
<comment type="catalytic activity">
    <reaction evidence="10 11">
        <text>protoporphyrinogen IX + 3 O2 = protoporphyrin IX + 3 H2O2</text>
        <dbReference type="Rhea" id="RHEA:25576"/>
        <dbReference type="ChEBI" id="CHEBI:15379"/>
        <dbReference type="ChEBI" id="CHEBI:16240"/>
        <dbReference type="ChEBI" id="CHEBI:57306"/>
        <dbReference type="ChEBI" id="CHEBI:57307"/>
        <dbReference type="EC" id="1.3.3.4"/>
    </reaction>
</comment>
<evidence type="ECO:0000256" key="9">
    <source>
        <dbReference type="ARBA" id="ARBA00023244"/>
    </source>
</evidence>
<keyword evidence="9 11" id="KW-0627">Porphyrin biosynthesis</keyword>
<sequence length="570" mass="63172">MLVRRHVPLLESTLRARALRPLTASQCTRLRYSSTSAAHPERIAVLGGGIAGLSSAYFASREFPNSKITLYESGDQIGGWIRSKRVQVPGGDILFESGPRTLRNATPTAHLIEELGLVDKLIFCNRDEVGAKNRFIYYPDRLNRLPSATPGIGELFALWRAGILDGFLGMVKEPMQPKRSTSLSDETVGSFLSRRVDKRIANNIISAVFHGIYAGDIWQLSAKTLLSMAWQLEGKYGTALGGFFRMQSESPSSQQQAIAHPYDVEVARALNNEIDISLDLAKNLKAASMFTFKDGLQTLYKGLAEAMEKTGNIEIKLNSPVSSFKMAEGEEQKVEIVAGSDASKSTENYDVVISTLRNKDITPYVTVMTVNLYFENPNLLPVEGFGYLIPQSIPFEQNPERALGVIFDNSAIKGQDTAPGTKMTVMMGGHWWNGFEGFPDEEEGLEMARSVIERHLRIKDTPIAHHVNLSKDCIPQYTLGYEDRLQSFASSLQEEFKGRLRVVGNQFNGVGVNDCITGAWNVARGLRGDGWKSRSCGLDRVQDGRPWVTLNASELVYKKRDDSKSDPFKA</sequence>
<evidence type="ECO:0000256" key="4">
    <source>
        <dbReference type="ARBA" id="ARBA00012867"/>
    </source>
</evidence>
<dbReference type="EC" id="1.3.3.4" evidence="4 11"/>
<evidence type="ECO:0000256" key="6">
    <source>
        <dbReference type="ARBA" id="ARBA00022827"/>
    </source>
</evidence>
<dbReference type="Gene3D" id="3.50.50.60">
    <property type="entry name" value="FAD/NAD(P)-binding domain"/>
    <property type="match status" value="1"/>
</dbReference>
<dbReference type="PANTHER" id="PTHR42923:SF3">
    <property type="entry name" value="PROTOPORPHYRINOGEN OXIDASE"/>
    <property type="match status" value="1"/>
</dbReference>
<dbReference type="Pfam" id="PF01593">
    <property type="entry name" value="Amino_oxidase"/>
    <property type="match status" value="1"/>
</dbReference>
<dbReference type="Proteomes" id="UP001521222">
    <property type="component" value="Unassembled WGS sequence"/>
</dbReference>
<comment type="function">
    <text evidence="1 11">Catalyzes the 6-electron oxidation of protoporphyrinogen-IX to form protoporphyrin-IX.</text>
</comment>
<evidence type="ECO:0000313" key="14">
    <source>
        <dbReference type="Proteomes" id="UP001521222"/>
    </source>
</evidence>
<evidence type="ECO:0000259" key="12">
    <source>
        <dbReference type="Pfam" id="PF01593"/>
    </source>
</evidence>
<evidence type="ECO:0000256" key="8">
    <source>
        <dbReference type="ARBA" id="ARBA00023133"/>
    </source>
</evidence>
<dbReference type="SUPFAM" id="SSF54373">
    <property type="entry name" value="FAD-linked reductases, C-terminal domain"/>
    <property type="match status" value="1"/>
</dbReference>
<evidence type="ECO:0000313" key="13">
    <source>
        <dbReference type="EMBL" id="KAL1602217.1"/>
    </source>
</evidence>
<dbReference type="PANTHER" id="PTHR42923">
    <property type="entry name" value="PROTOPORPHYRINOGEN OXIDASE"/>
    <property type="match status" value="1"/>
</dbReference>
<evidence type="ECO:0000256" key="10">
    <source>
        <dbReference type="ARBA" id="ARBA00047554"/>
    </source>
</evidence>
<keyword evidence="6 11" id="KW-0274">FAD</keyword>
<reference evidence="13 14" key="1">
    <citation type="submission" date="2024-02" db="EMBL/GenBank/DDBJ databases">
        <title>De novo assembly and annotation of 12 fungi associated with fruit tree decline syndrome in Ontario, Canada.</title>
        <authorList>
            <person name="Sulman M."/>
            <person name="Ellouze W."/>
            <person name="Ilyukhin E."/>
        </authorList>
    </citation>
    <scope>NUCLEOTIDE SEQUENCE [LARGE SCALE GENOMIC DNA]</scope>
    <source>
        <strain evidence="13 14">M97-236</strain>
    </source>
</reference>
<comment type="subcellular location">
    <subcellularLocation>
        <location evidence="11">Mitochondrion inner membrane</location>
    </subcellularLocation>
</comment>
<evidence type="ECO:0000256" key="5">
    <source>
        <dbReference type="ARBA" id="ARBA00022630"/>
    </source>
</evidence>
<evidence type="ECO:0000256" key="7">
    <source>
        <dbReference type="ARBA" id="ARBA00023002"/>
    </source>
</evidence>
<dbReference type="InterPro" id="IPR002937">
    <property type="entry name" value="Amino_oxidase"/>
</dbReference>
<comment type="pathway">
    <text evidence="2 11">Porphyrin-containing compound metabolism; protoporphyrin-IX biosynthesis; protoporphyrin-IX from protoporphyrinogen-IX: step 1/1.</text>
</comment>
<protein>
    <recommendedName>
        <fullName evidence="4 11">Protoporphyrinogen oxidase</fullName>
        <ecNumber evidence="4 11">1.3.3.4</ecNumber>
    </recommendedName>
</protein>
<accession>A0ABR3RE75</accession>
<evidence type="ECO:0000256" key="1">
    <source>
        <dbReference type="ARBA" id="ARBA00002600"/>
    </source>
</evidence>
<dbReference type="EMBL" id="JAKIXB020000014">
    <property type="protein sequence ID" value="KAL1602217.1"/>
    <property type="molecule type" value="Genomic_DNA"/>
</dbReference>
<name>A0ABR3RE75_9PLEO</name>
<dbReference type="NCBIfam" id="TIGR00562">
    <property type="entry name" value="proto_IX_ox"/>
    <property type="match status" value="1"/>
</dbReference>
<organism evidence="13 14">
    <name type="scientific">Nothophoma quercina</name>
    <dbReference type="NCBI Taxonomy" id="749835"/>
    <lineage>
        <taxon>Eukaryota</taxon>
        <taxon>Fungi</taxon>
        <taxon>Dikarya</taxon>
        <taxon>Ascomycota</taxon>
        <taxon>Pezizomycotina</taxon>
        <taxon>Dothideomycetes</taxon>
        <taxon>Pleosporomycetidae</taxon>
        <taxon>Pleosporales</taxon>
        <taxon>Pleosporineae</taxon>
        <taxon>Didymellaceae</taxon>
        <taxon>Nothophoma</taxon>
    </lineage>
</organism>
<feature type="domain" description="Amine oxidase" evidence="12">
    <location>
        <begin position="50"/>
        <end position="524"/>
    </location>
</feature>
<evidence type="ECO:0000256" key="3">
    <source>
        <dbReference type="ARBA" id="ARBA00010551"/>
    </source>
</evidence>
<dbReference type="InterPro" id="IPR050464">
    <property type="entry name" value="Zeta_carotene_desat/Oxidored"/>
</dbReference>
<comment type="cofactor">
    <cofactor evidence="11">
        <name>FAD</name>
        <dbReference type="ChEBI" id="CHEBI:57692"/>
    </cofactor>
    <text evidence="11">Binds 1 FAD per subunit.</text>
</comment>
<evidence type="ECO:0000256" key="11">
    <source>
        <dbReference type="RuleBase" id="RU367069"/>
    </source>
</evidence>
<evidence type="ECO:0000256" key="2">
    <source>
        <dbReference type="ARBA" id="ARBA00005073"/>
    </source>
</evidence>
<dbReference type="InterPro" id="IPR036188">
    <property type="entry name" value="FAD/NAD-bd_sf"/>
</dbReference>
<comment type="caution">
    <text evidence="13">The sequence shown here is derived from an EMBL/GenBank/DDBJ whole genome shotgun (WGS) entry which is preliminary data.</text>
</comment>